<dbReference type="InterPro" id="IPR007657">
    <property type="entry name" value="Glycosyltransferase_61"/>
</dbReference>
<dbReference type="Pfam" id="PF04577">
    <property type="entry name" value="Glyco_transf_61"/>
    <property type="match status" value="1"/>
</dbReference>
<organism evidence="12 13">
    <name type="scientific">Talaromyces stipitatus (strain ATCC 10500 / CBS 375.48 / QM 6759 / NRRL 1006)</name>
    <name type="common">Penicillium stipitatum</name>
    <dbReference type="NCBI Taxonomy" id="441959"/>
    <lineage>
        <taxon>Eukaryota</taxon>
        <taxon>Fungi</taxon>
        <taxon>Dikarya</taxon>
        <taxon>Ascomycota</taxon>
        <taxon>Pezizomycotina</taxon>
        <taxon>Eurotiomycetes</taxon>
        <taxon>Eurotiomycetidae</taxon>
        <taxon>Eurotiales</taxon>
        <taxon>Trichocomaceae</taxon>
        <taxon>Talaromyces</taxon>
        <taxon>Talaromyces sect. Talaromyces</taxon>
    </lineage>
</organism>
<dbReference type="OMA" id="HMELRIV"/>
<keyword evidence="4" id="KW-0732">Signal</keyword>
<dbReference type="Proteomes" id="UP000001745">
    <property type="component" value="Unassembled WGS sequence"/>
</dbReference>
<feature type="domain" description="Glycosyltransferase 61 catalytic" evidence="11">
    <location>
        <begin position="63"/>
        <end position="201"/>
    </location>
</feature>
<comment type="catalytic activity">
    <reaction evidence="9">
        <text>L-seryl-[protein] + UDP-N-acetyl-alpha-D-glucosamine = 3-O-(N-acetyl-beta-D-glucosaminyl)-L-seryl-[protein] + UDP + H(+)</text>
        <dbReference type="Rhea" id="RHEA:48904"/>
        <dbReference type="Rhea" id="RHEA-COMP:9863"/>
        <dbReference type="Rhea" id="RHEA-COMP:12251"/>
        <dbReference type="ChEBI" id="CHEBI:15378"/>
        <dbReference type="ChEBI" id="CHEBI:29999"/>
        <dbReference type="ChEBI" id="CHEBI:57705"/>
        <dbReference type="ChEBI" id="CHEBI:58223"/>
        <dbReference type="ChEBI" id="CHEBI:90838"/>
        <dbReference type="EC" id="2.4.1.255"/>
    </reaction>
</comment>
<reference evidence="13" key="1">
    <citation type="journal article" date="2015" name="Genome Announc.">
        <title>Genome sequence of the AIDS-associated pathogen Penicillium marneffei (ATCC18224) and its near taxonomic relative Talaromyces stipitatus (ATCC10500).</title>
        <authorList>
            <person name="Nierman W.C."/>
            <person name="Fedorova-Abrams N.D."/>
            <person name="Andrianopoulos A."/>
        </authorList>
    </citation>
    <scope>NUCLEOTIDE SEQUENCE [LARGE SCALE GENOMIC DNA]</scope>
    <source>
        <strain evidence="13">ATCC 10500 / CBS 375.48 / QM 6759 / NRRL 1006</strain>
    </source>
</reference>
<keyword evidence="5" id="KW-0256">Endoplasmic reticulum</keyword>
<keyword evidence="6" id="KW-0325">Glycoprotein</keyword>
<dbReference type="eggNOG" id="KOG4698">
    <property type="taxonomic scope" value="Eukaryota"/>
</dbReference>
<evidence type="ECO:0000256" key="5">
    <source>
        <dbReference type="ARBA" id="ARBA00022824"/>
    </source>
</evidence>
<dbReference type="VEuPathDB" id="FungiDB:TSTA_109830"/>
<keyword evidence="2" id="KW-0328">Glycosyltransferase</keyword>
<evidence type="ECO:0000256" key="3">
    <source>
        <dbReference type="ARBA" id="ARBA00022679"/>
    </source>
</evidence>
<evidence type="ECO:0000256" key="2">
    <source>
        <dbReference type="ARBA" id="ARBA00022676"/>
    </source>
</evidence>
<dbReference type="PANTHER" id="PTHR20961">
    <property type="entry name" value="GLYCOSYLTRANSFERASE"/>
    <property type="match status" value="1"/>
</dbReference>
<evidence type="ECO:0000313" key="12">
    <source>
        <dbReference type="EMBL" id="EED11803.1"/>
    </source>
</evidence>
<name>B8MUR5_TALSN</name>
<evidence type="ECO:0000256" key="8">
    <source>
        <dbReference type="ARBA" id="ARBA00042574"/>
    </source>
</evidence>
<dbReference type="AlphaFoldDB" id="B8MUR5"/>
<evidence type="ECO:0000256" key="4">
    <source>
        <dbReference type="ARBA" id="ARBA00022729"/>
    </source>
</evidence>
<evidence type="ECO:0000256" key="9">
    <source>
        <dbReference type="ARBA" id="ARBA00048317"/>
    </source>
</evidence>
<evidence type="ECO:0000256" key="1">
    <source>
        <dbReference type="ARBA" id="ARBA00011970"/>
    </source>
</evidence>
<keyword evidence="13" id="KW-1185">Reference proteome</keyword>
<comment type="catalytic activity">
    <reaction evidence="10">
        <text>L-threonyl-[protein] + UDP-N-acetyl-alpha-D-glucosamine = 3-O-(N-acetyl-beta-D-glucosaminyl)-L-threonyl-[protein] + UDP + H(+)</text>
        <dbReference type="Rhea" id="RHEA:48908"/>
        <dbReference type="Rhea" id="RHEA-COMP:11060"/>
        <dbReference type="Rhea" id="RHEA-COMP:12252"/>
        <dbReference type="ChEBI" id="CHEBI:15378"/>
        <dbReference type="ChEBI" id="CHEBI:30013"/>
        <dbReference type="ChEBI" id="CHEBI:57705"/>
        <dbReference type="ChEBI" id="CHEBI:58223"/>
        <dbReference type="ChEBI" id="CHEBI:90840"/>
        <dbReference type="EC" id="2.4.1.255"/>
    </reaction>
</comment>
<dbReference type="STRING" id="441959.B8MUR5"/>
<dbReference type="GO" id="GO:0097363">
    <property type="term" value="F:protein O-acetylglucosaminyltransferase activity"/>
    <property type="evidence" value="ECO:0007669"/>
    <property type="project" value="UniProtKB-EC"/>
</dbReference>
<dbReference type="InParanoid" id="B8MUR5"/>
<dbReference type="PANTHER" id="PTHR20961:SF148">
    <property type="entry name" value="EGF DOMAIN-SPECIFIC O-LINKED N-ACETYLGLUCOSAMINE TRANSFERASE"/>
    <property type="match status" value="1"/>
</dbReference>
<dbReference type="GeneID" id="8107215"/>
<gene>
    <name evidence="12" type="ORF">TSTA_109830</name>
</gene>
<evidence type="ECO:0000256" key="10">
    <source>
        <dbReference type="ARBA" id="ARBA00049432"/>
    </source>
</evidence>
<dbReference type="HOGENOM" id="CLU_030112_0_0_1"/>
<dbReference type="EMBL" id="EQ962661">
    <property type="protein sequence ID" value="EED11803.1"/>
    <property type="molecule type" value="Genomic_DNA"/>
</dbReference>
<dbReference type="InterPro" id="IPR049625">
    <property type="entry name" value="Glyco_transf_61_cat"/>
</dbReference>
<accession>B8MUR5</accession>
<protein>
    <recommendedName>
        <fullName evidence="7">EGF domain-specific O-linked N-acetylglucosamine transferase</fullName>
        <ecNumber evidence="1">2.4.1.255</ecNumber>
    </recommendedName>
    <alternativeName>
        <fullName evidence="8">Extracellular O-linked N-acetylglucosamine transferase</fullName>
    </alternativeName>
</protein>
<keyword evidence="3 12" id="KW-0808">Transferase</keyword>
<evidence type="ECO:0000313" key="13">
    <source>
        <dbReference type="Proteomes" id="UP000001745"/>
    </source>
</evidence>
<dbReference type="RefSeq" id="XP_002488559.1">
    <property type="nucleotide sequence ID" value="XM_002488514.1"/>
</dbReference>
<evidence type="ECO:0000256" key="7">
    <source>
        <dbReference type="ARBA" id="ARBA00040944"/>
    </source>
</evidence>
<evidence type="ECO:0000256" key="6">
    <source>
        <dbReference type="ARBA" id="ARBA00023180"/>
    </source>
</evidence>
<sequence length="275" mass="31518">MAFASRDIFEILTIDILRMTTDGTGSRLFSEDGFENTQVIILDSQDDGPYFDLWGLFSKKPIKRIHEITDWSTITPTNIIIALAGSSNPLWQGDWGSHSFDFYQAGIEVIENIFDVQAAQDSSTILVTYIDRRQKRRLIDQEEYLREVQERFPHIRVQNVDFASIPFKEQICILQKTDILVGVHGAGLPHAMFLKPKSVVVEILPSSCNFNMFQHLARLRGHIYYSAHGAEVDIDPVKRDRDLKDVTISKERFLKLMEMAIKSLYNTGLRSYDAV</sequence>
<dbReference type="EC" id="2.4.1.255" evidence="1"/>
<dbReference type="PhylomeDB" id="B8MUR5"/>
<evidence type="ECO:0000259" key="11">
    <source>
        <dbReference type="Pfam" id="PF04577"/>
    </source>
</evidence>
<dbReference type="OrthoDB" id="529273at2759"/>
<dbReference type="GO" id="GO:0005788">
    <property type="term" value="C:endoplasmic reticulum lumen"/>
    <property type="evidence" value="ECO:0007669"/>
    <property type="project" value="TreeGrafter"/>
</dbReference>
<proteinExistence type="predicted"/>